<comment type="caution">
    <text evidence="2">The sequence shown here is derived from an EMBL/GenBank/DDBJ whole genome shotgun (WGS) entry which is preliminary data.</text>
</comment>
<accession>A0ABR7A8X0</accession>
<gene>
    <name evidence="2" type="ORF">H8K43_16945</name>
</gene>
<evidence type="ECO:0000313" key="3">
    <source>
        <dbReference type="Proteomes" id="UP000654304"/>
    </source>
</evidence>
<name>A0ABR7A8X0_9BURK</name>
<organism evidence="2 3">
    <name type="scientific">Undibacterium curvum</name>
    <dbReference type="NCBI Taxonomy" id="2762294"/>
    <lineage>
        <taxon>Bacteria</taxon>
        <taxon>Pseudomonadati</taxon>
        <taxon>Pseudomonadota</taxon>
        <taxon>Betaproteobacteria</taxon>
        <taxon>Burkholderiales</taxon>
        <taxon>Oxalobacteraceae</taxon>
        <taxon>Undibacterium</taxon>
    </lineage>
</organism>
<feature type="region of interest" description="Disordered" evidence="1">
    <location>
        <begin position="1"/>
        <end position="21"/>
    </location>
</feature>
<dbReference type="Proteomes" id="UP000654304">
    <property type="component" value="Unassembled WGS sequence"/>
</dbReference>
<dbReference type="EMBL" id="JACOGD010000010">
    <property type="protein sequence ID" value="MBC3933368.1"/>
    <property type="molecule type" value="Genomic_DNA"/>
</dbReference>
<protein>
    <submittedName>
        <fullName evidence="2">Uncharacterized protein</fullName>
    </submittedName>
</protein>
<evidence type="ECO:0000313" key="2">
    <source>
        <dbReference type="EMBL" id="MBC3933368.1"/>
    </source>
</evidence>
<evidence type="ECO:0000256" key="1">
    <source>
        <dbReference type="SAM" id="MobiDB-lite"/>
    </source>
</evidence>
<keyword evidence="3" id="KW-1185">Reference proteome</keyword>
<proteinExistence type="predicted"/>
<feature type="compositionally biased region" description="Polar residues" evidence="1">
    <location>
        <begin position="7"/>
        <end position="20"/>
    </location>
</feature>
<sequence length="159" mass="17341">MHAAEYQANSSASTQAVRQVSDTDEDYQIRKAAVVSLLAKDLTEELVGIMQYILHFYTENKAYSPAAEQCEAQITQLLLKKQCELMEEIGNSAAPRTTPVNLEDSALHSGQLKAKLAADSKQIDNYLRSKAEDAMQAELPFQAPETSVSAGAQHAKVGI</sequence>
<reference evidence="2 3" key="1">
    <citation type="submission" date="2020-08" db="EMBL/GenBank/DDBJ databases">
        <title>Novel species isolated from subtropical streams in China.</title>
        <authorList>
            <person name="Lu H."/>
        </authorList>
    </citation>
    <scope>NUCLEOTIDE SEQUENCE [LARGE SCALE GENOMIC DNA]</scope>
    <source>
        <strain evidence="2 3">CY22W</strain>
    </source>
</reference>
<dbReference type="RefSeq" id="WP_186904951.1">
    <property type="nucleotide sequence ID" value="NZ_JACOGD010000010.1"/>
</dbReference>